<dbReference type="Ensembl" id="ENSORLT00020000501.1">
    <property type="protein sequence ID" value="ENSORLP00020026987.1"/>
    <property type="gene ID" value="ENSORLG00020009736.1"/>
</dbReference>
<dbReference type="Pfam" id="PF01290">
    <property type="entry name" value="Thymosin"/>
    <property type="match status" value="1"/>
</dbReference>
<feature type="region of interest" description="Disordered" evidence="7">
    <location>
        <begin position="1"/>
        <end position="43"/>
    </location>
</feature>
<sequence length="80" mass="9240">MSDANPVNQELETFNKQKLKKTNTQEKNHLPTQAGSTNKSHPVRKPHRLIYTSLLYVSTPANLIIWECLVQTHLIIDWES</sequence>
<dbReference type="Proteomes" id="UP000265180">
    <property type="component" value="Chromosome 10"/>
</dbReference>
<name>A0A3P9M1R7_ORYLA</name>
<reference key="1">
    <citation type="journal article" date="2007" name="Nature">
        <title>The medaka draft genome and insights into vertebrate genome evolution.</title>
        <authorList>
            <person name="Kasahara M."/>
            <person name="Naruse K."/>
            <person name="Sasaki S."/>
            <person name="Nakatani Y."/>
            <person name="Qu W."/>
            <person name="Ahsan B."/>
            <person name="Yamada T."/>
            <person name="Nagayasu Y."/>
            <person name="Doi K."/>
            <person name="Kasai Y."/>
            <person name="Jindo T."/>
            <person name="Kobayashi D."/>
            <person name="Shimada A."/>
            <person name="Toyoda A."/>
            <person name="Kuroki Y."/>
            <person name="Fujiyama A."/>
            <person name="Sasaki T."/>
            <person name="Shimizu A."/>
            <person name="Asakawa S."/>
            <person name="Shimizu N."/>
            <person name="Hashimoto S."/>
            <person name="Yang J."/>
            <person name="Lee Y."/>
            <person name="Matsushima K."/>
            <person name="Sugano S."/>
            <person name="Sakaizumi M."/>
            <person name="Narita T."/>
            <person name="Ohishi K."/>
            <person name="Haga S."/>
            <person name="Ohta F."/>
            <person name="Nomoto H."/>
            <person name="Nogata K."/>
            <person name="Morishita T."/>
            <person name="Endo T."/>
            <person name="Shin-I T."/>
            <person name="Takeda H."/>
            <person name="Morishita S."/>
            <person name="Kohara Y."/>
        </authorList>
    </citation>
    <scope>NUCLEOTIDE SEQUENCE [LARGE SCALE GENOMIC DNA]</scope>
    <source>
        <strain>Hd-rR</strain>
    </source>
</reference>
<reference evidence="8" key="4">
    <citation type="submission" date="2025-09" db="UniProtKB">
        <authorList>
            <consortium name="Ensembl"/>
        </authorList>
    </citation>
    <scope>IDENTIFICATION</scope>
    <source>
        <strain evidence="8">HNI</strain>
    </source>
</reference>
<evidence type="ECO:0000256" key="5">
    <source>
        <dbReference type="ARBA" id="ARBA00023212"/>
    </source>
</evidence>
<evidence type="ECO:0000256" key="6">
    <source>
        <dbReference type="ARBA" id="ARBA00025497"/>
    </source>
</evidence>
<evidence type="ECO:0000256" key="7">
    <source>
        <dbReference type="SAM" id="MobiDB-lite"/>
    </source>
</evidence>
<dbReference type="PANTHER" id="PTHR12021:SF3">
    <property type="entry name" value="THYMOSIN BETA-4-LIKE"/>
    <property type="match status" value="1"/>
</dbReference>
<comment type="function">
    <text evidence="6">Plays an important role in the organization of the cytoskeleton. Binds to and sequesters actin monomers (G actin) and therefore inhibits actin polymerization.</text>
</comment>
<evidence type="ECO:0000256" key="1">
    <source>
        <dbReference type="ARBA" id="ARBA00004245"/>
    </source>
</evidence>
<evidence type="ECO:0000256" key="2">
    <source>
        <dbReference type="ARBA" id="ARBA00009511"/>
    </source>
</evidence>
<reference evidence="8 9" key="2">
    <citation type="submission" date="2017-04" db="EMBL/GenBank/DDBJ databases">
        <title>CpG methylation of centromeres and impact of large insertions on vertebrate speciation.</title>
        <authorList>
            <person name="Ichikawa K."/>
            <person name="Yoshimura J."/>
            <person name="Morishita S."/>
        </authorList>
    </citation>
    <scope>NUCLEOTIDE SEQUENCE</scope>
    <source>
        <strain evidence="8 9">HNI</strain>
    </source>
</reference>
<keyword evidence="3" id="KW-0963">Cytoplasm</keyword>
<organism evidence="8 9">
    <name type="scientific">Oryzias latipes</name>
    <name type="common">Japanese rice fish</name>
    <name type="synonym">Japanese killifish</name>
    <dbReference type="NCBI Taxonomy" id="8090"/>
    <lineage>
        <taxon>Eukaryota</taxon>
        <taxon>Metazoa</taxon>
        <taxon>Chordata</taxon>
        <taxon>Craniata</taxon>
        <taxon>Vertebrata</taxon>
        <taxon>Euteleostomi</taxon>
        <taxon>Actinopterygii</taxon>
        <taxon>Neopterygii</taxon>
        <taxon>Teleostei</taxon>
        <taxon>Neoteleostei</taxon>
        <taxon>Acanthomorphata</taxon>
        <taxon>Ovalentaria</taxon>
        <taxon>Atherinomorphae</taxon>
        <taxon>Beloniformes</taxon>
        <taxon>Adrianichthyidae</taxon>
        <taxon>Oryziinae</taxon>
        <taxon>Oryzias</taxon>
    </lineage>
</organism>
<dbReference type="PANTHER" id="PTHR12021">
    <property type="entry name" value="THYMOSIN BETA"/>
    <property type="match status" value="1"/>
</dbReference>
<keyword evidence="5" id="KW-0206">Cytoskeleton</keyword>
<evidence type="ECO:0008006" key="10">
    <source>
        <dbReference type="Google" id="ProtNLM"/>
    </source>
</evidence>
<dbReference type="InterPro" id="IPR038386">
    <property type="entry name" value="Beta-thymosin_sf"/>
</dbReference>
<evidence type="ECO:0000256" key="3">
    <source>
        <dbReference type="ARBA" id="ARBA00022490"/>
    </source>
</evidence>
<accession>A0A3P9M1R7</accession>
<feature type="compositionally biased region" description="Polar residues" evidence="7">
    <location>
        <begin position="1"/>
        <end position="16"/>
    </location>
</feature>
<protein>
    <recommendedName>
        <fullName evidence="10">Thymosin beta 1</fullName>
    </recommendedName>
</protein>
<dbReference type="GO" id="GO:0005856">
    <property type="term" value="C:cytoskeleton"/>
    <property type="evidence" value="ECO:0007669"/>
    <property type="project" value="UniProtKB-SubCell"/>
</dbReference>
<comment type="similarity">
    <text evidence="2">Belongs to the thymosin beta family.</text>
</comment>
<comment type="subcellular location">
    <subcellularLocation>
        <location evidence="1">Cytoplasm</location>
        <location evidence="1">Cytoskeleton</location>
    </subcellularLocation>
</comment>
<dbReference type="AlphaFoldDB" id="A0A3P9M1R7"/>
<feature type="compositionally biased region" description="Polar residues" evidence="7">
    <location>
        <begin position="30"/>
        <end position="40"/>
    </location>
</feature>
<dbReference type="GO" id="GO:0007015">
    <property type="term" value="P:actin filament organization"/>
    <property type="evidence" value="ECO:0007669"/>
    <property type="project" value="InterPro"/>
</dbReference>
<dbReference type="Gene3D" id="1.20.5.520">
    <property type="entry name" value="Single helix bin"/>
    <property type="match status" value="1"/>
</dbReference>
<dbReference type="GO" id="GO:0003785">
    <property type="term" value="F:actin monomer binding"/>
    <property type="evidence" value="ECO:0007669"/>
    <property type="project" value="InterPro"/>
</dbReference>
<evidence type="ECO:0000313" key="8">
    <source>
        <dbReference type="Ensembl" id="ENSORLP00020026987.1"/>
    </source>
</evidence>
<evidence type="ECO:0000256" key="4">
    <source>
        <dbReference type="ARBA" id="ARBA00023203"/>
    </source>
</evidence>
<dbReference type="InterPro" id="IPR001152">
    <property type="entry name" value="Beta-thymosin"/>
</dbReference>
<keyword evidence="4" id="KW-0009">Actin-binding</keyword>
<evidence type="ECO:0000313" key="9">
    <source>
        <dbReference type="Proteomes" id="UP000265180"/>
    </source>
</evidence>
<proteinExistence type="inferred from homology"/>
<reference evidence="8" key="3">
    <citation type="submission" date="2025-08" db="UniProtKB">
        <authorList>
            <consortium name="Ensembl"/>
        </authorList>
    </citation>
    <scope>IDENTIFICATION</scope>
    <source>
        <strain evidence="8">HNI</strain>
    </source>
</reference>